<evidence type="ECO:0000313" key="1">
    <source>
        <dbReference type="EMBL" id="KKL11616.1"/>
    </source>
</evidence>
<name>A0A0F9D1E1_9ZZZZ</name>
<protein>
    <submittedName>
        <fullName evidence="1">Uncharacterized protein</fullName>
    </submittedName>
</protein>
<organism evidence="1">
    <name type="scientific">marine sediment metagenome</name>
    <dbReference type="NCBI Taxonomy" id="412755"/>
    <lineage>
        <taxon>unclassified sequences</taxon>
        <taxon>metagenomes</taxon>
        <taxon>ecological metagenomes</taxon>
    </lineage>
</organism>
<accession>A0A0F9D1E1</accession>
<gene>
    <name evidence="1" type="ORF">LCGC14_2543990</name>
</gene>
<proteinExistence type="predicted"/>
<dbReference type="EMBL" id="LAZR01041576">
    <property type="protein sequence ID" value="KKL11616.1"/>
    <property type="molecule type" value="Genomic_DNA"/>
</dbReference>
<comment type="caution">
    <text evidence="1">The sequence shown here is derived from an EMBL/GenBank/DDBJ whole genome shotgun (WGS) entry which is preliminary data.</text>
</comment>
<reference evidence="1" key="1">
    <citation type="journal article" date="2015" name="Nature">
        <title>Complex archaea that bridge the gap between prokaryotes and eukaryotes.</title>
        <authorList>
            <person name="Spang A."/>
            <person name="Saw J.H."/>
            <person name="Jorgensen S.L."/>
            <person name="Zaremba-Niedzwiedzka K."/>
            <person name="Martijn J."/>
            <person name="Lind A.E."/>
            <person name="van Eijk R."/>
            <person name="Schleper C."/>
            <person name="Guy L."/>
            <person name="Ettema T.J."/>
        </authorList>
    </citation>
    <scope>NUCLEOTIDE SEQUENCE</scope>
</reference>
<sequence length="159" mass="18280">MGTFTPLDSRPCRPLPRCYLRNPCIVVWIPTPQCLPSALTRFFLGSFGLTLSYRGSAHRMIVTMQLLRRANFEAVIISLCSNPYTCSPPWLHLPLELIVSRAAGTFTPRNEHVVTQHELWYRYTPESSNWRGGTFSPAGLRHYRPLQYDFSPLFFGLYP</sequence>
<dbReference type="AlphaFoldDB" id="A0A0F9D1E1"/>
<feature type="non-terminal residue" evidence="1">
    <location>
        <position position="159"/>
    </location>
</feature>